<evidence type="ECO:0000259" key="4">
    <source>
        <dbReference type="Pfam" id="PF05378"/>
    </source>
</evidence>
<feature type="domain" description="Hydantoinase A/oxoprolinase" evidence="2">
    <location>
        <begin position="230"/>
        <end position="515"/>
    </location>
</feature>
<proteinExistence type="inferred from homology"/>
<evidence type="ECO:0000313" key="6">
    <source>
        <dbReference type="EMBL" id="KAJ7773083.1"/>
    </source>
</evidence>
<dbReference type="Pfam" id="PF01968">
    <property type="entry name" value="Hydantoinase_A"/>
    <property type="match status" value="1"/>
</dbReference>
<dbReference type="EMBL" id="JARKIB010000013">
    <property type="protein sequence ID" value="KAJ7773083.1"/>
    <property type="molecule type" value="Genomic_DNA"/>
</dbReference>
<dbReference type="InterPro" id="IPR002821">
    <property type="entry name" value="Hydantoinase_A"/>
</dbReference>
<keyword evidence="7" id="KW-1185">Reference proteome</keyword>
<comment type="similarity">
    <text evidence="1">Belongs to the oxoprolinase family.</text>
</comment>
<organism evidence="6 7">
    <name type="scientific">Mycena metata</name>
    <dbReference type="NCBI Taxonomy" id="1033252"/>
    <lineage>
        <taxon>Eukaryota</taxon>
        <taxon>Fungi</taxon>
        <taxon>Dikarya</taxon>
        <taxon>Basidiomycota</taxon>
        <taxon>Agaricomycotina</taxon>
        <taxon>Agaricomycetes</taxon>
        <taxon>Agaricomycetidae</taxon>
        <taxon>Agaricales</taxon>
        <taxon>Marasmiineae</taxon>
        <taxon>Mycenaceae</taxon>
        <taxon>Mycena</taxon>
    </lineage>
</organism>
<name>A0AAD7JYL0_9AGAR</name>
<dbReference type="InterPro" id="IPR045079">
    <property type="entry name" value="Oxoprolinase-like"/>
</dbReference>
<dbReference type="GO" id="GO:0017168">
    <property type="term" value="F:5-oxoprolinase (ATP-hydrolyzing) activity"/>
    <property type="evidence" value="ECO:0007669"/>
    <property type="project" value="TreeGrafter"/>
</dbReference>
<dbReference type="InterPro" id="IPR003692">
    <property type="entry name" value="Hydantoinase_B"/>
</dbReference>
<feature type="domain" description="Hydantoinase B/oxoprolinase" evidence="3">
    <location>
        <begin position="729"/>
        <end position="1234"/>
    </location>
</feature>
<dbReference type="Proteomes" id="UP001215598">
    <property type="component" value="Unassembled WGS sequence"/>
</dbReference>
<dbReference type="InterPro" id="IPR049517">
    <property type="entry name" value="ACX-like_C"/>
</dbReference>
<evidence type="ECO:0000259" key="5">
    <source>
        <dbReference type="Pfam" id="PF19278"/>
    </source>
</evidence>
<feature type="domain" description="Acetophenone carboxylase-like C-terminal" evidence="5">
    <location>
        <begin position="528"/>
        <end position="701"/>
    </location>
</feature>
<evidence type="ECO:0000259" key="2">
    <source>
        <dbReference type="Pfam" id="PF01968"/>
    </source>
</evidence>
<evidence type="ECO:0000259" key="3">
    <source>
        <dbReference type="Pfam" id="PF02538"/>
    </source>
</evidence>
<evidence type="ECO:0000313" key="7">
    <source>
        <dbReference type="Proteomes" id="UP001215598"/>
    </source>
</evidence>
<dbReference type="GO" id="GO:0006749">
    <property type="term" value="P:glutathione metabolic process"/>
    <property type="evidence" value="ECO:0007669"/>
    <property type="project" value="TreeGrafter"/>
</dbReference>
<comment type="caution">
    <text evidence="6">The sequence shown here is derived from an EMBL/GenBank/DDBJ whole genome shotgun (WGS) entry which is preliminary data.</text>
</comment>
<dbReference type="Pfam" id="PF05378">
    <property type="entry name" value="Hydant_A_N"/>
    <property type="match status" value="1"/>
</dbReference>
<sequence>MANHSEDSKNYRLGVDVGGTFTDLLLLDVDTGETWQAKVASTPADQSLGVRTGIDQILDKIPNGANVVLQVVNHGTTVATNAILEGRGAKVALIVTEGYKDLLQTRRSQVPGGLAAWITWKKNVSFVSKPEPLAPLEATIEAPGRMATDGTEVRPFDAALFAKRLQSLVIQKPEAITVSLMNSFSNPAHVLEHDLAASEQAVLRVLADVLPDVPVSLSSDVLPELMEYERAVTTVCNSYVKPKVSLYLNNLRKALEDKTKHLRVLRSDGGLSSVSLATRFPVTLALSGPAGGVSGVVSSVAAETKYKNLITLDMGGTSTDVALIENAMPRIRRETHVADLIVRSPSVDVRTVGAGGGSIANVPEITKSLRVGPESAGAVPGPACYGTGGTKATVTDANAVLGYLPEYLLGGSFKLDLNAARQAVQKTADDLNISLFEAAEGIIRIANETMYGALRLVSVEQGYDPRDFSLVAFGGAGPLHGNALGILLHAWPVIVPPSPGVLCAWGDATTILRHEETRTFIRNLAETTSEDIIRGYAELLAKAEKIMLEEQGVPKNLQIYKYQADLRYLGQAITIPVDIDLSQLQLDAPAHISDLFEKAHEKAFTYKLSSDIELMNLRIVAEEVPPRFHVQRLAAAETEEPHPSAIIARTTLVYQNIEYTESPIWIRAQLKCGHIVQGPCVVNEMDSNTLILPGFQAEVDEIGNLLIWESEKSKNVAQEKSEVQDEGLDTVTVDIFESALRNARNEMDTLMTRASMSPAIREQQDEFNVIAEPSGKMIAGQFGSFIAQFLNMWKGTIEVNDPYSVGGSISHLNDWLVMMPIHMNNKLIAWTANFGHMTDNGGAVPGSLPTGALSIYEGKMTDFEEGIQIPVTKVASKGVWNEAVMELIYRNCRLPEWNRGDTRALVAACTLAGRRMQELYTRFGDKNYFAAIDELLDRNRKAIGTLINTVIPDEPVFFEDWIDDDGRGLGPWRIACTMSKKDGTDPQSPSSINYYLSHNMFKMFIGIYLVTVYDPSSLINDGFHDLVDLHIPQGTLLNPMRPAALSTRTHLLGRVMDLLSGLLGQKAPEFMTAGGFSDSPHFIENGQWYQLYQIGFGGIPARPIGDGPDGHSLWPVMKSVPNEFLELYYPLRIEEYNTVTDSGGPGLYRGGNAQRIFYRFLEEGEISVHDDRWLSKPWGVLGGEPGGRSSKILVHYGDGSGRREILNSKQDHIRVQKDDLLEWLTWGGGGYGDPLKRDAKFVALEVHRGLVSFEGARRYGVVVKSDYSVDEQATDALRLKIASGRPVGAKPQIFNRGGTWEELRANALAETGLPAPKLPSSVPLRGPHTGLPHVRLWMKKHGQIKE</sequence>
<protein>
    <submittedName>
        <fullName evidence="6">5-oxoprolinase</fullName>
    </submittedName>
</protein>
<accession>A0AAD7JYL0</accession>
<dbReference type="PANTHER" id="PTHR11365:SF23">
    <property type="entry name" value="HYPOTHETICAL 5-OXOPROLINASE (EUROFUNG)-RELATED"/>
    <property type="match status" value="1"/>
</dbReference>
<dbReference type="PANTHER" id="PTHR11365">
    <property type="entry name" value="5-OXOPROLINASE RELATED"/>
    <property type="match status" value="1"/>
</dbReference>
<dbReference type="Pfam" id="PF02538">
    <property type="entry name" value="Hydantoinase_B"/>
    <property type="match status" value="1"/>
</dbReference>
<dbReference type="Pfam" id="PF19278">
    <property type="entry name" value="Hydant_A_C"/>
    <property type="match status" value="1"/>
</dbReference>
<dbReference type="GO" id="GO:0005829">
    <property type="term" value="C:cytosol"/>
    <property type="evidence" value="ECO:0007669"/>
    <property type="project" value="TreeGrafter"/>
</dbReference>
<reference evidence="6" key="1">
    <citation type="submission" date="2023-03" db="EMBL/GenBank/DDBJ databases">
        <title>Massive genome expansion in bonnet fungi (Mycena s.s.) driven by repeated elements and novel gene families across ecological guilds.</title>
        <authorList>
            <consortium name="Lawrence Berkeley National Laboratory"/>
            <person name="Harder C.B."/>
            <person name="Miyauchi S."/>
            <person name="Viragh M."/>
            <person name="Kuo A."/>
            <person name="Thoen E."/>
            <person name="Andreopoulos B."/>
            <person name="Lu D."/>
            <person name="Skrede I."/>
            <person name="Drula E."/>
            <person name="Henrissat B."/>
            <person name="Morin E."/>
            <person name="Kohler A."/>
            <person name="Barry K."/>
            <person name="LaButti K."/>
            <person name="Morin E."/>
            <person name="Salamov A."/>
            <person name="Lipzen A."/>
            <person name="Mereny Z."/>
            <person name="Hegedus B."/>
            <person name="Baldrian P."/>
            <person name="Stursova M."/>
            <person name="Weitz H."/>
            <person name="Taylor A."/>
            <person name="Grigoriev I.V."/>
            <person name="Nagy L.G."/>
            <person name="Martin F."/>
            <person name="Kauserud H."/>
        </authorList>
    </citation>
    <scope>NUCLEOTIDE SEQUENCE</scope>
    <source>
        <strain evidence="6">CBHHK182m</strain>
    </source>
</reference>
<evidence type="ECO:0000256" key="1">
    <source>
        <dbReference type="ARBA" id="ARBA00010403"/>
    </source>
</evidence>
<dbReference type="InterPro" id="IPR008040">
    <property type="entry name" value="Hydant_A_N"/>
</dbReference>
<gene>
    <name evidence="6" type="ORF">B0H16DRAFT_1660272</name>
</gene>
<feature type="domain" description="Hydantoinase/oxoprolinase N-terminal" evidence="4">
    <location>
        <begin position="12"/>
        <end position="189"/>
    </location>
</feature>